<evidence type="ECO:0000256" key="1">
    <source>
        <dbReference type="SAM" id="MobiDB-lite"/>
    </source>
</evidence>
<dbReference type="InterPro" id="IPR022062">
    <property type="entry name" value="DUF3618"/>
</dbReference>
<dbReference type="RefSeq" id="WP_052500754.1">
    <property type="nucleotide sequence ID" value="NZ_FZPF01000002.1"/>
</dbReference>
<proteinExistence type="predicted"/>
<gene>
    <name evidence="2" type="ORF">jaqu_07160</name>
</gene>
<reference evidence="2 3" key="1">
    <citation type="submission" date="2015-02" db="EMBL/GenBank/DDBJ databases">
        <title>Genome Sequence of Jannaschia aquimarina DSM28248, a member of the Roseobacter clade.</title>
        <authorList>
            <person name="Voget S."/>
            <person name="Daniel R."/>
        </authorList>
    </citation>
    <scope>NUCLEOTIDE SEQUENCE [LARGE SCALE GENOMIC DNA]</scope>
    <source>
        <strain evidence="2 3">GSW-M26</strain>
    </source>
</reference>
<feature type="compositionally biased region" description="Basic and acidic residues" evidence="1">
    <location>
        <begin position="339"/>
        <end position="348"/>
    </location>
</feature>
<feature type="region of interest" description="Disordered" evidence="1">
    <location>
        <begin position="324"/>
        <end position="373"/>
    </location>
</feature>
<feature type="compositionally biased region" description="Basic and acidic residues" evidence="1">
    <location>
        <begin position="148"/>
        <end position="158"/>
    </location>
</feature>
<evidence type="ECO:0000313" key="2">
    <source>
        <dbReference type="EMBL" id="KIT17527.1"/>
    </source>
</evidence>
<feature type="compositionally biased region" description="Basic and acidic residues" evidence="1">
    <location>
        <begin position="357"/>
        <end position="367"/>
    </location>
</feature>
<dbReference type="PATRIC" id="fig|935700.4.peg.755"/>
<comment type="caution">
    <text evidence="2">The sequence shown here is derived from an EMBL/GenBank/DDBJ whole genome shotgun (WGS) entry which is preliminary data.</text>
</comment>
<accession>A0A0D1CRU2</accession>
<evidence type="ECO:0008006" key="4">
    <source>
        <dbReference type="Google" id="ProtNLM"/>
    </source>
</evidence>
<sequence length="373" mass="40558">MTGHRTSDDIEREIEEERSALTRSLNELQAQFAPDRVMDHAASYLKEHSGELADGFARQVKENPLAAAMVAGGVGWLLFGSAKPADPAPNDHRIAGTDTTPAISGQGRAELRPQPAFDDSEYADAPGDLGTPTHDQAGFDARLREADGTRKEPIEPVHRHIAYSPFAEGGDAEQKGSHDMPTYDYHDIRDRGYARSAELRARLAEGTEKMSEQARLRVMRAREAAAVAQSRVESQVGNAAASGRRAFYEQPLLGGLLVFGIGALVGAALPRTRTEDAYLGVYRDRAFDEADRIFREEMEKLKIVAEAAVDEARAVADEKLDDARSAYEDARENTPTGEDAVRAAEGEVRSAAQRVADAAKSEAEKQNLGKTLN</sequence>
<dbReference type="AlphaFoldDB" id="A0A0D1CRU2"/>
<dbReference type="Proteomes" id="UP000032232">
    <property type="component" value="Unassembled WGS sequence"/>
</dbReference>
<feature type="region of interest" description="Disordered" evidence="1">
    <location>
        <begin position="148"/>
        <end position="178"/>
    </location>
</feature>
<dbReference type="OrthoDB" id="7471221at2"/>
<organism evidence="2 3">
    <name type="scientific">Jannaschia aquimarina</name>
    <dbReference type="NCBI Taxonomy" id="935700"/>
    <lineage>
        <taxon>Bacteria</taxon>
        <taxon>Pseudomonadati</taxon>
        <taxon>Pseudomonadota</taxon>
        <taxon>Alphaproteobacteria</taxon>
        <taxon>Rhodobacterales</taxon>
        <taxon>Roseobacteraceae</taxon>
        <taxon>Jannaschia</taxon>
    </lineage>
</organism>
<protein>
    <recommendedName>
        <fullName evidence="4">DUF3618 domain-containing protein</fullName>
    </recommendedName>
</protein>
<evidence type="ECO:0000313" key="3">
    <source>
        <dbReference type="Proteomes" id="UP000032232"/>
    </source>
</evidence>
<dbReference type="EMBL" id="JYFE01000017">
    <property type="protein sequence ID" value="KIT17527.1"/>
    <property type="molecule type" value="Genomic_DNA"/>
</dbReference>
<feature type="region of interest" description="Disordered" evidence="1">
    <location>
        <begin position="85"/>
        <end position="136"/>
    </location>
</feature>
<feature type="region of interest" description="Disordered" evidence="1">
    <location>
        <begin position="1"/>
        <end position="22"/>
    </location>
</feature>
<feature type="compositionally biased region" description="Basic and acidic residues" evidence="1">
    <location>
        <begin position="1"/>
        <end position="20"/>
    </location>
</feature>
<dbReference type="STRING" id="935700.jaqu_07160"/>
<name>A0A0D1CRU2_9RHOB</name>
<dbReference type="Pfam" id="PF12277">
    <property type="entry name" value="DUF3618"/>
    <property type="match status" value="1"/>
</dbReference>
<keyword evidence="3" id="KW-1185">Reference proteome</keyword>